<accession>A0A6I6JTP7</accession>
<keyword evidence="2" id="KW-0472">Membrane</keyword>
<evidence type="ECO:0000313" key="4">
    <source>
        <dbReference type="Proteomes" id="UP000428260"/>
    </source>
</evidence>
<name>A0A6I6JTP7_9BACT</name>
<keyword evidence="2" id="KW-1133">Transmembrane helix</keyword>
<sequence length="390" mass="43831">MNSFDDILNTLIKITREHEEPYKEGAWENFLNSKQKKMTVSFWPIFFSGLVASLLIGFLIFTQKSNNDVDVKYEVVRTDSIKSLKKIMPIINNSLGDIENIEKQTIVKTNRNAYESETHSTYKKKESVKTQKTKEKESGNINMANNAKNENMPDDTIQSEDFKNDILFDPINDQVKAESQEPKKRNKIKIGFSLSPLLTSNGSGSNLGFSTGVQTDFKLAKNILFNCGLLISHQTIVQKNDVQPSIDKPVSINSKSFSFDIPVNIKFKFKDGKNRDYYLLAGISSVGYITENNSYNYQYQEVVETTTTTQEGQIVTEFTTVTTKSTVNTKVSAFSNVDISVFFNLSYGIRYPLTGTTNLTIAPYLKLPLSGATTNNFQPTSGGINFIISK</sequence>
<gene>
    <name evidence="3" type="ORF">GM418_23115</name>
</gene>
<keyword evidence="2" id="KW-0812">Transmembrane</keyword>
<feature type="transmembrane region" description="Helical" evidence="2">
    <location>
        <begin position="40"/>
        <end position="61"/>
    </location>
</feature>
<dbReference type="AlphaFoldDB" id="A0A6I6JTP7"/>
<evidence type="ECO:0000256" key="2">
    <source>
        <dbReference type="SAM" id="Phobius"/>
    </source>
</evidence>
<dbReference type="EMBL" id="CP046401">
    <property type="protein sequence ID" value="QGY46446.1"/>
    <property type="molecule type" value="Genomic_DNA"/>
</dbReference>
<reference evidence="3 4" key="1">
    <citation type="submission" date="2019-11" db="EMBL/GenBank/DDBJ databases">
        <authorList>
            <person name="Zheng R.K."/>
            <person name="Sun C.M."/>
        </authorList>
    </citation>
    <scope>NUCLEOTIDE SEQUENCE [LARGE SCALE GENOMIC DNA]</scope>
    <source>
        <strain evidence="3 4">WC007</strain>
    </source>
</reference>
<feature type="region of interest" description="Disordered" evidence="1">
    <location>
        <begin position="116"/>
        <end position="136"/>
    </location>
</feature>
<evidence type="ECO:0000256" key="1">
    <source>
        <dbReference type="SAM" id="MobiDB-lite"/>
    </source>
</evidence>
<evidence type="ECO:0008006" key="5">
    <source>
        <dbReference type="Google" id="ProtNLM"/>
    </source>
</evidence>
<evidence type="ECO:0000313" key="3">
    <source>
        <dbReference type="EMBL" id="QGY46446.1"/>
    </source>
</evidence>
<protein>
    <recommendedName>
        <fullName evidence="5">Outer membrane protein beta-barrel domain-containing protein</fullName>
    </recommendedName>
</protein>
<dbReference type="KEGG" id="mcos:GM418_23115"/>
<proteinExistence type="predicted"/>
<keyword evidence="4" id="KW-1185">Reference proteome</keyword>
<dbReference type="Proteomes" id="UP000428260">
    <property type="component" value="Chromosome"/>
</dbReference>
<organism evidence="3 4">
    <name type="scientific">Maribellus comscasis</name>
    <dbReference type="NCBI Taxonomy" id="2681766"/>
    <lineage>
        <taxon>Bacteria</taxon>
        <taxon>Pseudomonadati</taxon>
        <taxon>Bacteroidota</taxon>
        <taxon>Bacteroidia</taxon>
        <taxon>Marinilabiliales</taxon>
        <taxon>Prolixibacteraceae</taxon>
        <taxon>Maribellus</taxon>
    </lineage>
</organism>
<dbReference type="RefSeq" id="WP_158869579.1">
    <property type="nucleotide sequence ID" value="NZ_CP046401.1"/>
</dbReference>